<evidence type="ECO:0000256" key="14">
    <source>
        <dbReference type="ARBA" id="ARBA00023015"/>
    </source>
</evidence>
<keyword evidence="14" id="KW-0805">Transcription regulation</keyword>
<dbReference type="InterPro" id="IPR044004">
    <property type="entry name" value="TSP1_spondin_dom"/>
</dbReference>
<dbReference type="InterPro" id="IPR038678">
    <property type="entry name" value="Spondin_N_sf"/>
</dbReference>
<keyword evidence="27" id="KW-1185">Reference proteome</keyword>
<dbReference type="InterPro" id="IPR009465">
    <property type="entry name" value="Spondin_N"/>
</dbReference>
<evidence type="ECO:0000259" key="24">
    <source>
        <dbReference type="PROSITE" id="PS51019"/>
    </source>
</evidence>
<dbReference type="Gene3D" id="2.60.40.4060">
    <property type="entry name" value="Reeler domain"/>
    <property type="match status" value="1"/>
</dbReference>
<evidence type="ECO:0000256" key="3">
    <source>
        <dbReference type="ARBA" id="ARBA00019594"/>
    </source>
</evidence>
<dbReference type="Pfam" id="PF02014">
    <property type="entry name" value="Reeler"/>
    <property type="match status" value="1"/>
</dbReference>
<dbReference type="SUPFAM" id="SSF57667">
    <property type="entry name" value="beta-beta-alpha zinc fingers"/>
    <property type="match status" value="1"/>
</dbReference>
<keyword evidence="4" id="KW-0678">Repressor</keyword>
<evidence type="ECO:0000256" key="22">
    <source>
        <dbReference type="SAM" id="MobiDB-lite"/>
    </source>
</evidence>
<keyword evidence="16" id="KW-0804">Transcription</keyword>
<dbReference type="EMBL" id="JABDTM020027841">
    <property type="protein sequence ID" value="KAH0809897.1"/>
    <property type="molecule type" value="Genomic_DNA"/>
</dbReference>
<dbReference type="GO" id="GO:0006357">
    <property type="term" value="P:regulation of transcription by RNA polymerase II"/>
    <property type="evidence" value="ECO:0007669"/>
    <property type="project" value="TreeGrafter"/>
</dbReference>
<dbReference type="SMART" id="SM00209">
    <property type="entry name" value="TSP1"/>
    <property type="match status" value="3"/>
</dbReference>
<dbReference type="NCBIfam" id="NF038123">
    <property type="entry name" value="NF038123_dom"/>
    <property type="match status" value="1"/>
</dbReference>
<keyword evidence="18" id="KW-0539">Nucleus</keyword>
<keyword evidence="11" id="KW-0862">Zinc</keyword>
<evidence type="ECO:0000256" key="13">
    <source>
        <dbReference type="ARBA" id="ARBA00022889"/>
    </source>
</evidence>
<evidence type="ECO:0000256" key="6">
    <source>
        <dbReference type="ARBA" id="ARBA00022530"/>
    </source>
</evidence>
<comment type="caution">
    <text evidence="26">The sequence shown here is derived from an EMBL/GenBank/DDBJ whole genome shotgun (WGS) entry which is preliminary data.</text>
</comment>
<dbReference type="InterPro" id="IPR002861">
    <property type="entry name" value="Reeler_dom"/>
</dbReference>
<feature type="region of interest" description="Disordered" evidence="22">
    <location>
        <begin position="869"/>
        <end position="889"/>
    </location>
</feature>
<keyword evidence="5" id="KW-0964">Secreted</keyword>
<dbReference type="PANTHER" id="PTHR46541">
    <property type="entry name" value="ZINC FINGER PROTEIN AEBP2"/>
    <property type="match status" value="1"/>
</dbReference>
<evidence type="ECO:0000256" key="8">
    <source>
        <dbReference type="ARBA" id="ARBA00022729"/>
    </source>
</evidence>
<keyword evidence="9" id="KW-0677">Repeat</keyword>
<dbReference type="InterPro" id="IPR000884">
    <property type="entry name" value="TSP1_rpt"/>
</dbReference>
<evidence type="ECO:0000256" key="16">
    <source>
        <dbReference type="ARBA" id="ARBA00023163"/>
    </source>
</evidence>
<keyword evidence="7" id="KW-0479">Metal-binding</keyword>
<evidence type="ECO:0000256" key="9">
    <source>
        <dbReference type="ARBA" id="ARBA00022737"/>
    </source>
</evidence>
<proteinExistence type="inferred from homology"/>
<dbReference type="InterPro" id="IPR036236">
    <property type="entry name" value="Znf_C2H2_sf"/>
</dbReference>
<evidence type="ECO:0000256" key="7">
    <source>
        <dbReference type="ARBA" id="ARBA00022723"/>
    </source>
</evidence>
<evidence type="ECO:0000256" key="10">
    <source>
        <dbReference type="ARBA" id="ARBA00022771"/>
    </source>
</evidence>
<feature type="domain" description="Reelin" evidence="24">
    <location>
        <begin position="1211"/>
        <end position="1380"/>
    </location>
</feature>
<dbReference type="Pfam" id="PF06468">
    <property type="entry name" value="Spond_N"/>
    <property type="match status" value="1"/>
</dbReference>
<feature type="region of interest" description="Disordered" evidence="22">
    <location>
        <begin position="506"/>
        <end position="554"/>
    </location>
</feature>
<reference evidence="26" key="1">
    <citation type="journal article" date="2020" name="J Insects Food Feed">
        <title>The yellow mealworm (Tenebrio molitor) genome: a resource for the emerging insects as food and feed industry.</title>
        <authorList>
            <person name="Eriksson T."/>
            <person name="Andere A."/>
            <person name="Kelstrup H."/>
            <person name="Emery V."/>
            <person name="Picard C."/>
        </authorList>
    </citation>
    <scope>NUCLEOTIDE SEQUENCE</scope>
    <source>
        <strain evidence="26">Stoneville</strain>
        <tissue evidence="26">Whole head</tissue>
    </source>
</reference>
<organism evidence="26 27">
    <name type="scientific">Tenebrio molitor</name>
    <name type="common">Yellow mealworm beetle</name>
    <dbReference type="NCBI Taxonomy" id="7067"/>
    <lineage>
        <taxon>Eukaryota</taxon>
        <taxon>Metazoa</taxon>
        <taxon>Ecdysozoa</taxon>
        <taxon>Arthropoda</taxon>
        <taxon>Hexapoda</taxon>
        <taxon>Insecta</taxon>
        <taxon>Pterygota</taxon>
        <taxon>Neoptera</taxon>
        <taxon>Endopterygota</taxon>
        <taxon>Coleoptera</taxon>
        <taxon>Polyphaga</taxon>
        <taxon>Cucujiformia</taxon>
        <taxon>Tenebrionidae</taxon>
        <taxon>Tenebrio</taxon>
    </lineage>
</organism>
<feature type="compositionally biased region" description="Acidic residues" evidence="22">
    <location>
        <begin position="1637"/>
        <end position="1656"/>
    </location>
</feature>
<comment type="subcellular location">
    <subcellularLocation>
        <location evidence="1">Nucleus</location>
    </subcellularLocation>
    <subcellularLocation>
        <location evidence="2">Secreted</location>
        <location evidence="2">Extracellular space</location>
        <location evidence="2">Extracellular matrix</location>
    </subcellularLocation>
</comment>
<accession>A0A8J6H9J5</accession>
<feature type="region of interest" description="Disordered" evidence="22">
    <location>
        <begin position="1622"/>
        <end position="1657"/>
    </location>
</feature>
<feature type="region of interest" description="Disordered" evidence="22">
    <location>
        <begin position="1183"/>
        <end position="1203"/>
    </location>
</feature>
<feature type="compositionally biased region" description="Low complexity" evidence="22">
    <location>
        <begin position="1046"/>
        <end position="1057"/>
    </location>
</feature>
<evidence type="ECO:0000256" key="5">
    <source>
        <dbReference type="ARBA" id="ARBA00022525"/>
    </source>
</evidence>
<name>A0A8J6H9J5_TENMO</name>
<evidence type="ECO:0000256" key="2">
    <source>
        <dbReference type="ARBA" id="ARBA00004498"/>
    </source>
</evidence>
<dbReference type="Gene3D" id="2.20.100.10">
    <property type="entry name" value="Thrombospondin type-1 (TSP1) repeat"/>
    <property type="match status" value="3"/>
</dbReference>
<evidence type="ECO:0000256" key="21">
    <source>
        <dbReference type="PROSITE-ProRule" id="PRU00042"/>
    </source>
</evidence>
<evidence type="ECO:0000256" key="17">
    <source>
        <dbReference type="ARBA" id="ARBA00023180"/>
    </source>
</evidence>
<evidence type="ECO:0000256" key="20">
    <source>
        <dbReference type="ARBA" id="ARBA00037930"/>
    </source>
</evidence>
<keyword evidence="17" id="KW-0325">Glycoprotein</keyword>
<dbReference type="SUPFAM" id="SSF82895">
    <property type="entry name" value="TSP-1 type 1 repeat"/>
    <property type="match status" value="2"/>
</dbReference>
<keyword evidence="8" id="KW-0732">Signal</keyword>
<feature type="compositionally biased region" description="Polar residues" evidence="22">
    <location>
        <begin position="506"/>
        <end position="521"/>
    </location>
</feature>
<feature type="region of interest" description="Disordered" evidence="22">
    <location>
        <begin position="672"/>
        <end position="695"/>
    </location>
</feature>
<keyword evidence="15" id="KW-1015">Disulfide bond</keyword>
<feature type="region of interest" description="Disordered" evidence="22">
    <location>
        <begin position="572"/>
        <end position="618"/>
    </location>
</feature>
<dbReference type="Pfam" id="PF00090">
    <property type="entry name" value="TSP_1"/>
    <property type="match status" value="1"/>
</dbReference>
<dbReference type="PROSITE" id="PS50092">
    <property type="entry name" value="TSP1"/>
    <property type="match status" value="3"/>
</dbReference>
<dbReference type="Pfam" id="PF26014">
    <property type="entry name" value="SH3_AEBP2_C"/>
    <property type="match status" value="1"/>
</dbReference>
<feature type="region of interest" description="Disordered" evidence="22">
    <location>
        <begin position="464"/>
        <end position="485"/>
    </location>
</feature>
<dbReference type="PROSITE" id="PS51020">
    <property type="entry name" value="SPONDIN"/>
    <property type="match status" value="1"/>
</dbReference>
<gene>
    <name evidence="26" type="ORF">GEV33_012894</name>
</gene>
<feature type="region of interest" description="Disordered" evidence="22">
    <location>
        <begin position="1034"/>
        <end position="1057"/>
    </location>
</feature>
<dbReference type="CDD" id="cd08544">
    <property type="entry name" value="Reeler"/>
    <property type="match status" value="1"/>
</dbReference>
<dbReference type="Gene3D" id="3.30.160.60">
    <property type="entry name" value="Classic Zinc Finger"/>
    <property type="match status" value="2"/>
</dbReference>
<feature type="domain" description="C2H2-type" evidence="23">
    <location>
        <begin position="1012"/>
        <end position="1041"/>
    </location>
</feature>
<dbReference type="Pfam" id="PF19028">
    <property type="entry name" value="TSP1_spondin"/>
    <property type="match status" value="2"/>
</dbReference>
<keyword evidence="6" id="KW-0272">Extracellular matrix</keyword>
<evidence type="ECO:0000256" key="18">
    <source>
        <dbReference type="ARBA" id="ARBA00023242"/>
    </source>
</evidence>
<dbReference type="GO" id="GO:0006325">
    <property type="term" value="P:chromatin organization"/>
    <property type="evidence" value="ECO:0007669"/>
    <property type="project" value="UniProtKB-KW"/>
</dbReference>
<evidence type="ECO:0000256" key="11">
    <source>
        <dbReference type="ARBA" id="ARBA00022833"/>
    </source>
</evidence>
<feature type="domain" description="Spondin" evidence="25">
    <location>
        <begin position="1380"/>
        <end position="1571"/>
    </location>
</feature>
<keyword evidence="12" id="KW-0156">Chromatin regulator</keyword>
<dbReference type="FunFam" id="2.60.40.2130:FF:000002">
    <property type="entry name" value="Putative Spondin-1"/>
    <property type="match status" value="1"/>
</dbReference>
<dbReference type="PROSITE" id="PS50157">
    <property type="entry name" value="ZINC_FINGER_C2H2_2"/>
    <property type="match status" value="1"/>
</dbReference>
<dbReference type="GO" id="GO:0035098">
    <property type="term" value="C:ESC/E(Z) complex"/>
    <property type="evidence" value="ECO:0007669"/>
    <property type="project" value="TreeGrafter"/>
</dbReference>
<protein>
    <recommendedName>
        <fullName evidence="3">Spondin-1</fullName>
    </recommendedName>
    <alternativeName>
        <fullName evidence="19">F-spondin</fullName>
    </alternativeName>
</protein>
<comment type="similarity">
    <text evidence="20">Belongs to the AEBP2/jing C2H2-type zinc-finger family.</text>
</comment>
<evidence type="ECO:0000256" key="15">
    <source>
        <dbReference type="ARBA" id="ARBA00023157"/>
    </source>
</evidence>
<evidence type="ECO:0000259" key="25">
    <source>
        <dbReference type="PROSITE" id="PS51020"/>
    </source>
</evidence>
<dbReference type="SMART" id="SM00355">
    <property type="entry name" value="ZnF_C2H2"/>
    <property type="match status" value="3"/>
</dbReference>
<dbReference type="InterPro" id="IPR052130">
    <property type="entry name" value="AEBP2/jing_C2H2-ZnF"/>
</dbReference>
<keyword evidence="10 21" id="KW-0863">Zinc-finger</keyword>
<evidence type="ECO:0000256" key="12">
    <source>
        <dbReference type="ARBA" id="ARBA00022853"/>
    </source>
</evidence>
<reference evidence="26" key="2">
    <citation type="submission" date="2021-08" db="EMBL/GenBank/DDBJ databases">
        <authorList>
            <person name="Eriksson T."/>
        </authorList>
    </citation>
    <scope>NUCLEOTIDE SEQUENCE</scope>
    <source>
        <strain evidence="26">Stoneville</strain>
        <tissue evidence="26">Whole head</tissue>
    </source>
</reference>
<dbReference type="InterPro" id="IPR042307">
    <property type="entry name" value="Reeler_sf"/>
</dbReference>
<dbReference type="PROSITE" id="PS00028">
    <property type="entry name" value="ZINC_FINGER_C2H2_1"/>
    <property type="match status" value="2"/>
</dbReference>
<dbReference type="InterPro" id="IPR036383">
    <property type="entry name" value="TSP1_rpt_sf"/>
</dbReference>
<dbReference type="PROSITE" id="PS51019">
    <property type="entry name" value="REELIN"/>
    <property type="match status" value="1"/>
</dbReference>
<dbReference type="PANTHER" id="PTHR46541:SF1">
    <property type="entry name" value="ZINC FINGER PROTEIN AEBP2"/>
    <property type="match status" value="1"/>
</dbReference>
<evidence type="ECO:0000256" key="19">
    <source>
        <dbReference type="ARBA" id="ARBA00030964"/>
    </source>
</evidence>
<dbReference type="GO" id="GO:0008270">
    <property type="term" value="F:zinc ion binding"/>
    <property type="evidence" value="ECO:0007669"/>
    <property type="project" value="UniProtKB-KW"/>
</dbReference>
<dbReference type="Gene3D" id="2.60.40.2130">
    <property type="entry name" value="F-spondin domain"/>
    <property type="match status" value="1"/>
</dbReference>
<dbReference type="InterPro" id="IPR013087">
    <property type="entry name" value="Znf_C2H2_type"/>
</dbReference>
<evidence type="ECO:0000313" key="27">
    <source>
        <dbReference type="Proteomes" id="UP000719412"/>
    </source>
</evidence>
<evidence type="ECO:0000259" key="23">
    <source>
        <dbReference type="PROSITE" id="PS50157"/>
    </source>
</evidence>
<feature type="compositionally biased region" description="Low complexity" evidence="22">
    <location>
        <begin position="672"/>
        <end position="682"/>
    </location>
</feature>
<feature type="compositionally biased region" description="Low complexity" evidence="22">
    <location>
        <begin position="584"/>
        <end position="617"/>
    </location>
</feature>
<evidence type="ECO:0000256" key="4">
    <source>
        <dbReference type="ARBA" id="ARBA00022491"/>
    </source>
</evidence>
<dbReference type="InterPro" id="IPR059034">
    <property type="entry name" value="SH3_AEBP2_C"/>
</dbReference>
<keyword evidence="13" id="KW-0130">Cell adhesion</keyword>
<sequence length="1823" mass="200619">MAQRAATTLARETLSIEATELVATAARSVSRRRHHLLVVLVVSSSAGHRSAVNAGPGAASAYGSSPDHVFVRAVSAVPPEARSKPRIPPPRSILGRSLRGRRTWRFVIGCTGREAAGNRVYCFWTGANASMPSLNLYRFGYRHKNYSVYVLRKRKRREIDRVLLDEVFCHGRADLDPTVRGQTHPQLESDIYFELRLMIIIPQMHTCYATCNRLNLARVTYATLPTWDGGASLDTIPVARRTSSAGDYRVRLPASRKSTDKGAKCTLPCGRTLPPGSVACGGHKLLPIPPFSDRLSRLQQLHTDHLWCELSSSASRDPPTQKEMEGYERASVGSGNVAHYGPARAETAWLLKPQRAAKNSIHIDQATICPSGCAVSGETPVPKFFPRVRVAGSRVRVAEPATLARRVHLFDAPDALCGATAKPPVACLSRLRCASFVPTSSCVFVGHVHRRSIPNCLFFGSDRPRRGGAGSSGSESETSRPCVTTEQAGVPGVAVLSCTDCSGSSTASSDITDPGSPFSTASSHSEDSGSQSSTKMPPTQSAHHPPWPWTTEECPSINKRSMQLEKTAFSKRLKSNEDTCSKQSPPCLSTPSTPSNKTSNKGQTAPTDTNPSPNDNNKFVHIKRVSKKPEQAKITEYFKSQVKVHVIKSKEAAKPSPSKFVVDQQTQFNGMRAATPRTAPAKKTPEGSKTRKHHVTVPRKILPAPSKLPENVTLNPHGLANFAPTVTLTAVSFPPNLTYLHTKAPKPPDNSIFVPQFATITNDKISTIPIINRTPCLNVIHQPVQKITSINNFNCVKLNATVVPIVKLNALPSRLNGATLSVETAHPTVITAKQPKPELATPLVQAEAASAKMRIDEVRRTVIEEVPHRRGATMAEEKSPSPADSDSGVSIKDNLEVVVGELTTVQCQKSPILSQPKTIRFPPAKQEAKDEVKDTKTTHSQESGLCRWAECSAQFDTSGALLEHLQIKHVISQATQEQYVCLWLGCKVHGRTSCSRSWLERHVLAHAGTKPFRCIVDGCGQRFNSQLTLERHVNGHFTSDGGQNGSAKKSTDSSSAKLFKRNGKKIRFRRQPWSGPPTKVCHSVARMFDFIDSGIMEGLQHKLLTMTQHRTMGQIHDAGNAVNVHSQVMARRVEPDGKVKFLIKWDPVGIIPDEWVSEKEYVPVKSVPIPALHPSAKDALTARLFPPERRKQERRRKPVSKQQTSIMKLASLIALLLVAPSRGHTCDRTPKKAEKPKANVDKYVIEIAGSPDSYSPGQVYSVILKSNPSNPVVNYFTEFMLVVEPENPTDALKYVSTGELSSIDPTITTFTPKCPNAVIQTNTLAKSNVSMLWRAPSSGNGCVAIKATVFESSDSWFADDGGLTKVLCEEEENEDVQAPFYEECCACDEAKYEIAFQGLWSRNTHPKDYPANMWTTKLSDVVGASHKYSRSFWSYGEVASEGLKLLAEEGNTTLLEEELKEMIKSDDIRTIIKARELSYPHITGTSYTVFRVDKENHLISLVSKIIPSPDWIVGVANLELCTKNCSWVASRTLNLYPWDAGTDDGVSYNVNAPSTPPQAVKMITTDNEESPFYDKDGERMKPMARLIITRQKLYEKPCETSEENSTSAAEPEWSECSVSCGQGVQTRPGKDCPAEANTEDEMEPDKENEENQEEPCSETRECVMSACEEDTRDVLSSESQVLVTEGPSYGPVVDCKMSRWSGWSECVATEACTDGYQLKKRTIQVHPRNGGRSCPAVLQRRRHCRPSCGDEPGSPGHRRVDCVMGEWSEWSPCSRNCGSSAVQQRTRMIKVYPSKDGQPCGPRKQEKKCTLPYTCNDREMQFL</sequence>
<evidence type="ECO:0000313" key="26">
    <source>
        <dbReference type="EMBL" id="KAH0809897.1"/>
    </source>
</evidence>
<dbReference type="Proteomes" id="UP000719412">
    <property type="component" value="Unassembled WGS sequence"/>
</dbReference>
<dbReference type="GO" id="GO:0007155">
    <property type="term" value="P:cell adhesion"/>
    <property type="evidence" value="ECO:0007669"/>
    <property type="project" value="UniProtKB-KW"/>
</dbReference>
<evidence type="ECO:0000256" key="1">
    <source>
        <dbReference type="ARBA" id="ARBA00004123"/>
    </source>
</evidence>